<keyword evidence="5" id="KW-1185">Reference proteome</keyword>
<evidence type="ECO:0000313" key="4">
    <source>
        <dbReference type="Proteomes" id="UP000429607"/>
    </source>
</evidence>
<dbReference type="Proteomes" id="UP000435112">
    <property type="component" value="Unassembled WGS sequence"/>
</dbReference>
<evidence type="ECO:0000313" key="2">
    <source>
        <dbReference type="EMBL" id="KAE9017483.1"/>
    </source>
</evidence>
<proteinExistence type="predicted"/>
<accession>A0A6A4F6D8</accession>
<dbReference type="Proteomes" id="UP000429607">
    <property type="component" value="Unassembled WGS sequence"/>
</dbReference>
<organism evidence="3 5">
    <name type="scientific">Phytophthora rubi</name>
    <dbReference type="NCBI Taxonomy" id="129364"/>
    <lineage>
        <taxon>Eukaryota</taxon>
        <taxon>Sar</taxon>
        <taxon>Stramenopiles</taxon>
        <taxon>Oomycota</taxon>
        <taxon>Peronosporomycetes</taxon>
        <taxon>Peronosporales</taxon>
        <taxon>Peronosporaceae</taxon>
        <taxon>Phytophthora</taxon>
    </lineage>
</organism>
<evidence type="ECO:0000313" key="3">
    <source>
        <dbReference type="EMBL" id="KAE9335273.1"/>
    </source>
</evidence>
<gene>
    <name evidence="1" type="ORF">PR001_g18072</name>
    <name evidence="2" type="ORF">PR002_g13375</name>
    <name evidence="3" type="ORF">PR003_g13091</name>
</gene>
<reference evidence="3 5" key="1">
    <citation type="submission" date="2018-08" db="EMBL/GenBank/DDBJ databases">
        <title>Genomic investigation of the strawberry pathogen Phytophthora fragariae indicates pathogenicity is determined by transcriptional variation in three key races.</title>
        <authorList>
            <person name="Adams T.M."/>
            <person name="Armitage A.D."/>
            <person name="Sobczyk M.K."/>
            <person name="Bates H.J."/>
            <person name="Dunwell J.M."/>
            <person name="Nellist C.F."/>
            <person name="Harrison R.J."/>
        </authorList>
    </citation>
    <scope>NUCLEOTIDE SEQUENCE [LARGE SCALE GENOMIC DNA]</scope>
    <source>
        <strain evidence="1 4">SCRP249</strain>
        <strain evidence="2 6">SCRP324</strain>
        <strain evidence="3 5">SCRP333</strain>
    </source>
</reference>
<evidence type="ECO:0000313" key="5">
    <source>
        <dbReference type="Proteomes" id="UP000434957"/>
    </source>
</evidence>
<dbReference type="EMBL" id="QXFT01000815">
    <property type="protein sequence ID" value="KAE9335273.1"/>
    <property type="molecule type" value="Genomic_DNA"/>
</dbReference>
<dbReference type="EMBL" id="QXFU01000881">
    <property type="protein sequence ID" value="KAE9017483.1"/>
    <property type="molecule type" value="Genomic_DNA"/>
</dbReference>
<comment type="caution">
    <text evidence="3">The sequence shown here is derived from an EMBL/GenBank/DDBJ whole genome shotgun (WGS) entry which is preliminary data.</text>
</comment>
<dbReference type="AlphaFoldDB" id="A0A6A4F6D8"/>
<dbReference type="Proteomes" id="UP000434957">
    <property type="component" value="Unassembled WGS sequence"/>
</dbReference>
<name>A0A6A4F6D8_9STRA</name>
<evidence type="ECO:0000313" key="6">
    <source>
        <dbReference type="Proteomes" id="UP000435112"/>
    </source>
</evidence>
<protein>
    <submittedName>
        <fullName evidence="3">Uncharacterized protein</fullName>
    </submittedName>
</protein>
<sequence length="65" mass="6712">MISSCCCLSSLSLQGIYAFARSSSIHCSLSSPIRSAAPLRTGCSALTSSSLVIRLVLVSSAQFAN</sequence>
<dbReference type="EMBL" id="QXFV01001559">
    <property type="protein sequence ID" value="KAE9003098.1"/>
    <property type="molecule type" value="Genomic_DNA"/>
</dbReference>
<evidence type="ECO:0000313" key="1">
    <source>
        <dbReference type="EMBL" id="KAE9003098.1"/>
    </source>
</evidence>